<gene>
    <name evidence="2" type="ORF">EVEC_LOCUS4666</name>
</gene>
<reference evidence="4" key="1">
    <citation type="submission" date="2017-02" db="UniProtKB">
        <authorList>
            <consortium name="WormBaseParasite"/>
        </authorList>
    </citation>
    <scope>IDENTIFICATION</scope>
</reference>
<organism evidence="4">
    <name type="scientific">Enterobius vermicularis</name>
    <name type="common">Human pinworm</name>
    <dbReference type="NCBI Taxonomy" id="51028"/>
    <lineage>
        <taxon>Eukaryota</taxon>
        <taxon>Metazoa</taxon>
        <taxon>Ecdysozoa</taxon>
        <taxon>Nematoda</taxon>
        <taxon>Chromadorea</taxon>
        <taxon>Rhabditida</taxon>
        <taxon>Spirurina</taxon>
        <taxon>Oxyuridomorpha</taxon>
        <taxon>Oxyuroidea</taxon>
        <taxon>Oxyuridae</taxon>
        <taxon>Enterobius</taxon>
    </lineage>
</organism>
<evidence type="ECO:0000313" key="3">
    <source>
        <dbReference type="Proteomes" id="UP000274131"/>
    </source>
</evidence>
<sequence length="81" mass="9031">MYCDMFQVSVAGRCRTLDSFRIVPLYALEMELLDDFPVVTFRFILLAVNELVVLTANGIINAYSGLLRCSSLKHPAGKCEA</sequence>
<evidence type="ECO:0000256" key="1">
    <source>
        <dbReference type="SAM" id="Phobius"/>
    </source>
</evidence>
<accession>A0A0N4V4D5</accession>
<protein>
    <submittedName>
        <fullName evidence="2 4">Uncharacterized protein</fullName>
    </submittedName>
</protein>
<evidence type="ECO:0000313" key="4">
    <source>
        <dbReference type="WBParaSite" id="EVEC_0000498201-mRNA-1"/>
    </source>
</evidence>
<evidence type="ECO:0000313" key="2">
    <source>
        <dbReference type="EMBL" id="VDD89915.1"/>
    </source>
</evidence>
<feature type="transmembrane region" description="Helical" evidence="1">
    <location>
        <begin position="39"/>
        <end position="63"/>
    </location>
</feature>
<dbReference type="AlphaFoldDB" id="A0A0N4V4D5"/>
<keyword evidence="1" id="KW-1133">Transmembrane helix</keyword>
<dbReference type="Proteomes" id="UP000274131">
    <property type="component" value="Unassembled WGS sequence"/>
</dbReference>
<reference evidence="2 3" key="2">
    <citation type="submission" date="2018-10" db="EMBL/GenBank/DDBJ databases">
        <authorList>
            <consortium name="Pathogen Informatics"/>
        </authorList>
    </citation>
    <scope>NUCLEOTIDE SEQUENCE [LARGE SCALE GENOMIC DNA]</scope>
</reference>
<keyword evidence="3" id="KW-1185">Reference proteome</keyword>
<keyword evidence="1" id="KW-0812">Transmembrane</keyword>
<keyword evidence="1" id="KW-0472">Membrane</keyword>
<proteinExistence type="predicted"/>
<name>A0A0N4V4D5_ENTVE</name>
<dbReference type="WBParaSite" id="EVEC_0000498201-mRNA-1">
    <property type="protein sequence ID" value="EVEC_0000498201-mRNA-1"/>
    <property type="gene ID" value="EVEC_0000498201"/>
</dbReference>
<dbReference type="EMBL" id="UXUI01007922">
    <property type="protein sequence ID" value="VDD89915.1"/>
    <property type="molecule type" value="Genomic_DNA"/>
</dbReference>